<keyword evidence="1" id="KW-0175">Coiled coil</keyword>
<feature type="compositionally biased region" description="Polar residues" evidence="2">
    <location>
        <begin position="146"/>
        <end position="160"/>
    </location>
</feature>
<evidence type="ECO:0000256" key="2">
    <source>
        <dbReference type="SAM" id="MobiDB-lite"/>
    </source>
</evidence>
<evidence type="ECO:0000313" key="4">
    <source>
        <dbReference type="Proteomes" id="UP000028834"/>
    </source>
</evidence>
<feature type="region of interest" description="Disordered" evidence="2">
    <location>
        <begin position="203"/>
        <end position="235"/>
    </location>
</feature>
<evidence type="ECO:0000256" key="1">
    <source>
        <dbReference type="SAM" id="Coils"/>
    </source>
</evidence>
<feature type="compositionally biased region" description="Basic and acidic residues" evidence="2">
    <location>
        <begin position="217"/>
        <end position="235"/>
    </location>
</feature>
<dbReference type="EMBL" id="AFYV02001581">
    <property type="protein sequence ID" value="KFG61527.1"/>
    <property type="molecule type" value="Genomic_DNA"/>
</dbReference>
<dbReference type="AlphaFoldDB" id="A0A086LY09"/>
<feature type="non-terminal residue" evidence="3">
    <location>
        <position position="324"/>
    </location>
</feature>
<feature type="coiled-coil region" evidence="1">
    <location>
        <begin position="24"/>
        <end position="51"/>
    </location>
</feature>
<feature type="region of interest" description="Disordered" evidence="2">
    <location>
        <begin position="82"/>
        <end position="175"/>
    </location>
</feature>
<reference evidence="3 4" key="1">
    <citation type="submission" date="2014-05" db="EMBL/GenBank/DDBJ databases">
        <authorList>
            <person name="Sibley D."/>
            <person name="Venepally P."/>
            <person name="Karamycheva S."/>
            <person name="Hadjithomas M."/>
            <person name="Khan A."/>
            <person name="Brunk B."/>
            <person name="Roos D."/>
            <person name="Caler E."/>
            <person name="Lorenzi H."/>
        </authorList>
    </citation>
    <scope>NUCLEOTIDE SEQUENCE [LARGE SCALE GENOMIC DNA]</scope>
    <source>
        <strain evidence="3 4">RUB</strain>
    </source>
</reference>
<dbReference type="VEuPathDB" id="ToxoDB:TGRUB_269670B"/>
<feature type="compositionally biased region" description="Polar residues" evidence="2">
    <location>
        <begin position="103"/>
        <end position="112"/>
    </location>
</feature>
<proteinExistence type="predicted"/>
<gene>
    <name evidence="3" type="ORF">TGRUB_269670B</name>
</gene>
<protein>
    <submittedName>
        <fullName evidence="3">Uncharacterized protein</fullName>
    </submittedName>
</protein>
<organism evidence="3 4">
    <name type="scientific">Toxoplasma gondii RUB</name>
    <dbReference type="NCBI Taxonomy" id="935652"/>
    <lineage>
        <taxon>Eukaryota</taxon>
        <taxon>Sar</taxon>
        <taxon>Alveolata</taxon>
        <taxon>Apicomplexa</taxon>
        <taxon>Conoidasida</taxon>
        <taxon>Coccidia</taxon>
        <taxon>Eucoccidiorida</taxon>
        <taxon>Eimeriorina</taxon>
        <taxon>Sarcocystidae</taxon>
        <taxon>Toxoplasma</taxon>
    </lineage>
</organism>
<dbReference type="Proteomes" id="UP000028834">
    <property type="component" value="Unassembled WGS sequence"/>
</dbReference>
<sequence>MHRKPSVCGVFKSVSVVPACGCFRSQALQTRSDLESELAGVRQKLEQREAELALAVQGRFLAAEALQQLRLFQPSAGRRSLSLGPVSSSELPDSSPVLPASPRLQSLSSAPQMPSRVPRRDSGQTGALPSSPRGAEVSPSPGALNRLSTQSANAVASVGSQKRENSENENPGKVALFPGDLGTIHVSPLQLSPVSEGHPFAFWQTAPGRPPPTPGTRLREDHEEMPKESREADRKREEAVLRQWVCAAWQLLARQQGGGGGDAGPGGLPCLVSGCARRGDEAESKLRDFGDTWPITQRKDVTEEDVARVIQALMVNIQLTKYIC</sequence>
<comment type="caution">
    <text evidence="3">The sequence shown here is derived from an EMBL/GenBank/DDBJ whole genome shotgun (WGS) entry which is preliminary data.</text>
</comment>
<name>A0A086LY09_TOXGO</name>
<evidence type="ECO:0000313" key="3">
    <source>
        <dbReference type="EMBL" id="KFG61527.1"/>
    </source>
</evidence>
<accession>A0A086LY09</accession>